<gene>
    <name evidence="1" type="ORF">BDN72DRAFT_964533</name>
</gene>
<protein>
    <submittedName>
        <fullName evidence="1">Uncharacterized protein</fullName>
    </submittedName>
</protein>
<keyword evidence="2" id="KW-1185">Reference proteome</keyword>
<dbReference type="Proteomes" id="UP000308600">
    <property type="component" value="Unassembled WGS sequence"/>
</dbReference>
<reference evidence="1 2" key="1">
    <citation type="journal article" date="2019" name="Nat. Ecol. Evol.">
        <title>Megaphylogeny resolves global patterns of mushroom evolution.</title>
        <authorList>
            <person name="Varga T."/>
            <person name="Krizsan K."/>
            <person name="Foldi C."/>
            <person name="Dima B."/>
            <person name="Sanchez-Garcia M."/>
            <person name="Sanchez-Ramirez S."/>
            <person name="Szollosi G.J."/>
            <person name="Szarkandi J.G."/>
            <person name="Papp V."/>
            <person name="Albert L."/>
            <person name="Andreopoulos W."/>
            <person name="Angelini C."/>
            <person name="Antonin V."/>
            <person name="Barry K.W."/>
            <person name="Bougher N.L."/>
            <person name="Buchanan P."/>
            <person name="Buyck B."/>
            <person name="Bense V."/>
            <person name="Catcheside P."/>
            <person name="Chovatia M."/>
            <person name="Cooper J."/>
            <person name="Damon W."/>
            <person name="Desjardin D."/>
            <person name="Finy P."/>
            <person name="Geml J."/>
            <person name="Haridas S."/>
            <person name="Hughes K."/>
            <person name="Justo A."/>
            <person name="Karasinski D."/>
            <person name="Kautmanova I."/>
            <person name="Kiss B."/>
            <person name="Kocsube S."/>
            <person name="Kotiranta H."/>
            <person name="LaButti K.M."/>
            <person name="Lechner B.E."/>
            <person name="Liimatainen K."/>
            <person name="Lipzen A."/>
            <person name="Lukacs Z."/>
            <person name="Mihaltcheva S."/>
            <person name="Morgado L.N."/>
            <person name="Niskanen T."/>
            <person name="Noordeloos M.E."/>
            <person name="Ohm R.A."/>
            <person name="Ortiz-Santana B."/>
            <person name="Ovrebo C."/>
            <person name="Racz N."/>
            <person name="Riley R."/>
            <person name="Savchenko A."/>
            <person name="Shiryaev A."/>
            <person name="Soop K."/>
            <person name="Spirin V."/>
            <person name="Szebenyi C."/>
            <person name="Tomsovsky M."/>
            <person name="Tulloss R.E."/>
            <person name="Uehling J."/>
            <person name="Grigoriev I.V."/>
            <person name="Vagvolgyi C."/>
            <person name="Papp T."/>
            <person name="Martin F.M."/>
            <person name="Miettinen O."/>
            <person name="Hibbett D.S."/>
            <person name="Nagy L.G."/>
        </authorList>
    </citation>
    <scope>NUCLEOTIDE SEQUENCE [LARGE SCALE GENOMIC DNA]</scope>
    <source>
        <strain evidence="1 2">NL-1719</strain>
    </source>
</reference>
<sequence>MDLSGLTNAEAISKVDREICYLETRLRTLRELRNTIPPVSSLPTEILSRIFLICHNLDVEPDTNGTVRWTPKQKAQARLFLSWVSHRWRTTAISYPDLWTFITKGNSEYTQACLIRSKGLDLAVALDAPREHHIQISLAAMPRIRSLYVHLADTPISDDIDPDHVWRQPAPHLVSLSITDMVLDYEEEHGGHPRVFSGTHPRLQHLYLDDSSFRWDIPLISVATLTTLHIIAPSITTSIHTLVEKLRVMTRLEDCKLVSCLNGPGPSSHRQPVALPSLRTLTLEHKGIALLFTLLSHLDIPNASIALKSETARPLPADFPESFWSFRDYWDRTDNWKAEELRHISITSGDMRRAFILNVSTVVPTSTMQGTSRQFTMSMTSLFGGPLDTIVQSIDLLKGNFQSAFLNGRGFSRADILSVAKFTDARILKLSDIVDGRLKELGKSGTRDQLGGQEESVEEIDLPQAFPQLEELEVDGRSYESFEEFRRLA</sequence>
<organism evidence="1 2">
    <name type="scientific">Pluteus cervinus</name>
    <dbReference type="NCBI Taxonomy" id="181527"/>
    <lineage>
        <taxon>Eukaryota</taxon>
        <taxon>Fungi</taxon>
        <taxon>Dikarya</taxon>
        <taxon>Basidiomycota</taxon>
        <taxon>Agaricomycotina</taxon>
        <taxon>Agaricomycetes</taxon>
        <taxon>Agaricomycetidae</taxon>
        <taxon>Agaricales</taxon>
        <taxon>Pluteineae</taxon>
        <taxon>Pluteaceae</taxon>
        <taxon>Pluteus</taxon>
    </lineage>
</organism>
<evidence type="ECO:0000313" key="2">
    <source>
        <dbReference type="Proteomes" id="UP000308600"/>
    </source>
</evidence>
<dbReference type="EMBL" id="ML208579">
    <property type="protein sequence ID" value="TFK62473.1"/>
    <property type="molecule type" value="Genomic_DNA"/>
</dbReference>
<evidence type="ECO:0000313" key="1">
    <source>
        <dbReference type="EMBL" id="TFK62473.1"/>
    </source>
</evidence>
<name>A0ACD3A9W8_9AGAR</name>
<accession>A0ACD3A9W8</accession>
<proteinExistence type="predicted"/>